<evidence type="ECO:0000256" key="1">
    <source>
        <dbReference type="SAM" id="MobiDB-lite"/>
    </source>
</evidence>
<sequence>MFSSWDLVRPRFWYPMSSLEQSMMELEQMSDVMALRPRFPFGAQREMPMMTTYVGDKGDSDSDSDADDDDFFVDLPVVARKCMPAAFQLQVIPEAIPEEGEEASMGVTSHKSTAAANDKSDADASTDMEVDDEGADKPKGVQGDTNSKSKAEAIAATNGNKVKKSKRRNKNKKRDKKQLRKHSYKVTPTSERKNTPNKPDANCRTFSSYSFSNSSVVDDKGRRVTTTRRRYEDSTGRLKAVHEREIDGKKLRTTWSRQSKQDEGRHESICSSGSPEEFETLWQQTPFGEAQKKTVKGQLQSKSDVEKEVETTTAALEDTSMEDAAAKETVVKETEKASNAKEKNKAQKEGTERREYRRGEVRMILNHK</sequence>
<dbReference type="AlphaFoldDB" id="A0A6A3K9C7"/>
<organism evidence="2 3">
    <name type="scientific">Phytophthora rubi</name>
    <dbReference type="NCBI Taxonomy" id="129364"/>
    <lineage>
        <taxon>Eukaryota</taxon>
        <taxon>Sar</taxon>
        <taxon>Stramenopiles</taxon>
        <taxon>Oomycota</taxon>
        <taxon>Peronosporomycetes</taxon>
        <taxon>Peronosporales</taxon>
        <taxon>Peronosporaceae</taxon>
        <taxon>Phytophthora</taxon>
    </lineage>
</organism>
<dbReference type="OrthoDB" id="163343at2759"/>
<feature type="compositionally biased region" description="Low complexity" evidence="1">
    <location>
        <begin position="206"/>
        <end position="215"/>
    </location>
</feature>
<feature type="region of interest" description="Disordered" evidence="1">
    <location>
        <begin position="101"/>
        <end position="360"/>
    </location>
</feature>
<evidence type="ECO:0000313" key="3">
    <source>
        <dbReference type="Proteomes" id="UP000435112"/>
    </source>
</evidence>
<feature type="compositionally biased region" description="Acidic residues" evidence="1">
    <location>
        <begin position="124"/>
        <end position="134"/>
    </location>
</feature>
<dbReference type="Proteomes" id="UP000435112">
    <property type="component" value="Unassembled WGS sequence"/>
</dbReference>
<dbReference type="EMBL" id="QXFU01001408">
    <property type="protein sequence ID" value="KAE9003032.1"/>
    <property type="molecule type" value="Genomic_DNA"/>
</dbReference>
<evidence type="ECO:0000313" key="2">
    <source>
        <dbReference type="EMBL" id="KAE9003032.1"/>
    </source>
</evidence>
<name>A0A6A3K9C7_9STRA</name>
<accession>A0A6A3K9C7</accession>
<feature type="compositionally biased region" description="Basic residues" evidence="1">
    <location>
        <begin position="161"/>
        <end position="184"/>
    </location>
</feature>
<feature type="compositionally biased region" description="Low complexity" evidence="1">
    <location>
        <begin position="111"/>
        <end position="123"/>
    </location>
</feature>
<comment type="caution">
    <text evidence="2">The sequence shown here is derived from an EMBL/GenBank/DDBJ whole genome shotgun (WGS) entry which is preliminary data.</text>
</comment>
<feature type="compositionally biased region" description="Basic and acidic residues" evidence="1">
    <location>
        <begin position="229"/>
        <end position="250"/>
    </location>
</feature>
<reference evidence="2 3" key="1">
    <citation type="submission" date="2018-09" db="EMBL/GenBank/DDBJ databases">
        <title>Genomic investigation of the strawberry pathogen Phytophthora fragariae indicates pathogenicity is determined by transcriptional variation in three key races.</title>
        <authorList>
            <person name="Adams T.M."/>
            <person name="Armitage A.D."/>
            <person name="Sobczyk M.K."/>
            <person name="Bates H.J."/>
            <person name="Dunwell J.M."/>
            <person name="Nellist C.F."/>
            <person name="Harrison R.J."/>
        </authorList>
    </citation>
    <scope>NUCLEOTIDE SEQUENCE [LARGE SCALE GENOMIC DNA]</scope>
    <source>
        <strain evidence="2 3">SCRP324</strain>
    </source>
</reference>
<feature type="compositionally biased region" description="Basic and acidic residues" evidence="1">
    <location>
        <begin position="324"/>
        <end position="360"/>
    </location>
</feature>
<proteinExistence type="predicted"/>
<protein>
    <submittedName>
        <fullName evidence="2">Uncharacterized protein</fullName>
    </submittedName>
</protein>
<feature type="compositionally biased region" description="Basic and acidic residues" evidence="1">
    <location>
        <begin position="259"/>
        <end position="268"/>
    </location>
</feature>
<gene>
    <name evidence="2" type="ORF">PR002_g17458</name>
</gene>